<evidence type="ECO:0000256" key="6">
    <source>
        <dbReference type="ARBA" id="ARBA00023002"/>
    </source>
</evidence>
<keyword evidence="6" id="KW-0560">Oxidoreductase</keyword>
<keyword evidence="4 8" id="KW-0732">Signal</keyword>
<dbReference type="PANTHER" id="PTHR15944:SF0">
    <property type="entry name" value="PRENYLCYSTEINE LYASE DOMAIN-CONTAINING PROTEIN"/>
    <property type="match status" value="1"/>
</dbReference>
<dbReference type="AlphaFoldDB" id="A0A6P4AQ11"/>
<dbReference type="PIRSF" id="PIRSF036292">
    <property type="entry name" value="Prenylcysteine_oxidase"/>
    <property type="match status" value="1"/>
</dbReference>
<keyword evidence="11" id="KW-0456">Lyase</keyword>
<dbReference type="Gene3D" id="3.50.50.60">
    <property type="entry name" value="FAD/NAD(P)-binding domain"/>
    <property type="match status" value="1"/>
</dbReference>
<accession>A0A6P4AQ11</accession>
<evidence type="ECO:0000256" key="1">
    <source>
        <dbReference type="ARBA" id="ARBA00001974"/>
    </source>
</evidence>
<keyword evidence="3" id="KW-0285">Flavoprotein</keyword>
<keyword evidence="7" id="KW-0325">Glycoprotein</keyword>
<dbReference type="PANTHER" id="PTHR15944">
    <property type="entry name" value="FARNESYLCYSTEINE LYASE"/>
    <property type="match status" value="1"/>
</dbReference>
<feature type="chain" id="PRO_5046332477" evidence="8">
    <location>
        <begin position="19"/>
        <end position="495"/>
    </location>
</feature>
<comment type="similarity">
    <text evidence="2">Belongs to the prenylcysteine oxidase family.</text>
</comment>
<dbReference type="InterPro" id="IPR010795">
    <property type="entry name" value="Prenylcys_lyase"/>
</dbReference>
<proteinExistence type="inferred from homology"/>
<keyword evidence="5" id="KW-0274">FAD</keyword>
<dbReference type="GO" id="GO:0016829">
    <property type="term" value="F:lyase activity"/>
    <property type="evidence" value="ECO:0007669"/>
    <property type="project" value="UniProtKB-KW"/>
</dbReference>
<dbReference type="GO" id="GO:0030327">
    <property type="term" value="P:prenylated protein catabolic process"/>
    <property type="evidence" value="ECO:0007669"/>
    <property type="project" value="TreeGrafter"/>
</dbReference>
<dbReference type="RefSeq" id="XP_015891111.2">
    <property type="nucleotide sequence ID" value="XM_016035625.4"/>
</dbReference>
<dbReference type="FunCoup" id="A0A6P4AQ11">
    <property type="interactions" value="2547"/>
</dbReference>
<dbReference type="Pfam" id="PF07156">
    <property type="entry name" value="Prenylcys_lyase"/>
    <property type="match status" value="1"/>
</dbReference>
<dbReference type="GO" id="GO:0030328">
    <property type="term" value="P:prenylcysteine catabolic process"/>
    <property type="evidence" value="ECO:0007669"/>
    <property type="project" value="InterPro"/>
</dbReference>
<sequence length="495" mass="54583">MSIIFLLIFFLFLQSSSSSLPPEPEPQPPNAPTVCIVGAGIGGSSVSHFLRTYSPNPIPNFNIRIFERNRFVGGRMATVNVTGHTFEAGASILHPKNFHALSYTKLLNLTVNDPSSSSSSIGIWDGKKFVFKTLSFNCKLPFVQKLVSLFNSVRIFFRYGFSILRMESFVENTVGRFLKYYESLESRPIFETVDSMLQWAGLYNLTTSTLESELADAGLSSLLIQELVTVITRINYGQSVSMSGLAGAVSLAGSGGGLWSIKGGNWQMAAGLINRSDVALNLHEEIESISFLGEHYELNSTLGHSYICEVAVVATPLDELNIQFIPPVSIPKRKLQHTHTTFVRGLLNPVYFGLNVASKIPELVGTIENPDIPFSSISVLKQHSETDKTYKVFSRQPMDDALLDRIFSVRSETIRINWGAYPHYSAPEVFAPFILDGRQLYYVNAFENAASTMETSAVAAENIARLILSRFFGQVPLSQAKSTYGSDGEGLHADL</sequence>
<feature type="domain" description="Prenylcysteine lyase" evidence="9">
    <location>
        <begin position="144"/>
        <end position="474"/>
    </location>
</feature>
<evidence type="ECO:0000256" key="3">
    <source>
        <dbReference type="ARBA" id="ARBA00022630"/>
    </source>
</evidence>
<comment type="cofactor">
    <cofactor evidence="1">
        <name>FAD</name>
        <dbReference type="ChEBI" id="CHEBI:57692"/>
    </cofactor>
</comment>
<evidence type="ECO:0000256" key="4">
    <source>
        <dbReference type="ARBA" id="ARBA00022729"/>
    </source>
</evidence>
<dbReference type="KEGG" id="zju:107425615"/>
<evidence type="ECO:0000259" key="9">
    <source>
        <dbReference type="Pfam" id="PF07156"/>
    </source>
</evidence>
<evidence type="ECO:0000256" key="5">
    <source>
        <dbReference type="ARBA" id="ARBA00022827"/>
    </source>
</evidence>
<organism evidence="10 11">
    <name type="scientific">Ziziphus jujuba</name>
    <name type="common">Chinese jujube</name>
    <name type="synonym">Ziziphus sativa</name>
    <dbReference type="NCBI Taxonomy" id="326968"/>
    <lineage>
        <taxon>Eukaryota</taxon>
        <taxon>Viridiplantae</taxon>
        <taxon>Streptophyta</taxon>
        <taxon>Embryophyta</taxon>
        <taxon>Tracheophyta</taxon>
        <taxon>Spermatophyta</taxon>
        <taxon>Magnoliopsida</taxon>
        <taxon>eudicotyledons</taxon>
        <taxon>Gunneridae</taxon>
        <taxon>Pentapetalae</taxon>
        <taxon>rosids</taxon>
        <taxon>fabids</taxon>
        <taxon>Rosales</taxon>
        <taxon>Rhamnaceae</taxon>
        <taxon>Paliureae</taxon>
        <taxon>Ziziphus</taxon>
    </lineage>
</organism>
<dbReference type="SUPFAM" id="SSF51905">
    <property type="entry name" value="FAD/NAD(P)-binding domain"/>
    <property type="match status" value="1"/>
</dbReference>
<dbReference type="GeneID" id="107425615"/>
<feature type="signal peptide" evidence="8">
    <location>
        <begin position="1"/>
        <end position="18"/>
    </location>
</feature>
<dbReference type="Pfam" id="PF13450">
    <property type="entry name" value="NAD_binding_8"/>
    <property type="match status" value="1"/>
</dbReference>
<keyword evidence="10" id="KW-1185">Reference proteome</keyword>
<dbReference type="InterPro" id="IPR017046">
    <property type="entry name" value="Prenylcysteine_Oxase1"/>
</dbReference>
<evidence type="ECO:0000313" key="10">
    <source>
        <dbReference type="Proteomes" id="UP001652623"/>
    </source>
</evidence>
<dbReference type="InParanoid" id="A0A6P4AQ11"/>
<evidence type="ECO:0000256" key="2">
    <source>
        <dbReference type="ARBA" id="ARBA00009967"/>
    </source>
</evidence>
<evidence type="ECO:0000256" key="7">
    <source>
        <dbReference type="ARBA" id="ARBA00023180"/>
    </source>
</evidence>
<evidence type="ECO:0000256" key="8">
    <source>
        <dbReference type="SAM" id="SignalP"/>
    </source>
</evidence>
<name>A0A6P4AQ11_ZIZJJ</name>
<evidence type="ECO:0000313" key="11">
    <source>
        <dbReference type="RefSeq" id="XP_015891111.2"/>
    </source>
</evidence>
<gene>
    <name evidence="11" type="primary">LOC107425615</name>
</gene>
<dbReference type="GO" id="GO:0001735">
    <property type="term" value="F:prenylcysteine oxidase activity"/>
    <property type="evidence" value="ECO:0007669"/>
    <property type="project" value="InterPro"/>
</dbReference>
<dbReference type="Proteomes" id="UP001652623">
    <property type="component" value="Chromosome 7"/>
</dbReference>
<protein>
    <submittedName>
        <fullName evidence="11">Farnesylcysteine lyase</fullName>
    </submittedName>
</protein>
<dbReference type="InterPro" id="IPR036188">
    <property type="entry name" value="FAD/NAD-bd_sf"/>
</dbReference>
<reference evidence="11" key="1">
    <citation type="submission" date="2025-08" db="UniProtKB">
        <authorList>
            <consortium name="RefSeq"/>
        </authorList>
    </citation>
    <scope>IDENTIFICATION</scope>
    <source>
        <tissue evidence="11">Seedling</tissue>
    </source>
</reference>